<dbReference type="EMBL" id="AWXU01000028">
    <property type="protein sequence ID" value="KFN49863.1"/>
    <property type="molecule type" value="Genomic_DNA"/>
</dbReference>
<dbReference type="Pfam" id="PF03965">
    <property type="entry name" value="Penicillinase_R"/>
    <property type="match status" value="1"/>
</dbReference>
<dbReference type="STRING" id="1121013.GCA_000426365_02377"/>
<keyword evidence="4" id="KW-0804">Transcription</keyword>
<dbReference type="Gene3D" id="1.10.10.10">
    <property type="entry name" value="Winged helix-like DNA-binding domain superfamily/Winged helix DNA-binding domain"/>
    <property type="match status" value="1"/>
</dbReference>
<keyword evidence="3" id="KW-0238">DNA-binding</keyword>
<dbReference type="Proteomes" id="UP000029391">
    <property type="component" value="Unassembled WGS sequence"/>
</dbReference>
<dbReference type="PIRSF" id="PIRSF019455">
    <property type="entry name" value="CopR_AtkY"/>
    <property type="match status" value="1"/>
</dbReference>
<reference evidence="5 6" key="1">
    <citation type="submission" date="2013-09" db="EMBL/GenBank/DDBJ databases">
        <title>Genome sequencing of Arenimonas composti.</title>
        <authorList>
            <person name="Chen F."/>
            <person name="Wang G."/>
        </authorList>
    </citation>
    <scope>NUCLEOTIDE SEQUENCE [LARGE SCALE GENOMIC DNA]</scope>
    <source>
        <strain evidence="5 6">TR7-09</strain>
    </source>
</reference>
<dbReference type="Gene3D" id="1.10.4040.10">
    <property type="entry name" value="Penicillinase repressor domain"/>
    <property type="match status" value="1"/>
</dbReference>
<dbReference type="InterPro" id="IPR036390">
    <property type="entry name" value="WH_DNA-bd_sf"/>
</dbReference>
<evidence type="ECO:0000313" key="6">
    <source>
        <dbReference type="Proteomes" id="UP000029391"/>
    </source>
</evidence>
<evidence type="ECO:0000313" key="5">
    <source>
        <dbReference type="EMBL" id="KFN49863.1"/>
    </source>
</evidence>
<keyword evidence="6" id="KW-1185">Reference proteome</keyword>
<dbReference type="InterPro" id="IPR005650">
    <property type="entry name" value="BlaI_family"/>
</dbReference>
<evidence type="ECO:0000256" key="4">
    <source>
        <dbReference type="ARBA" id="ARBA00023163"/>
    </source>
</evidence>
<evidence type="ECO:0000256" key="1">
    <source>
        <dbReference type="ARBA" id="ARBA00011046"/>
    </source>
</evidence>
<gene>
    <name evidence="5" type="ORF">P873_09065</name>
</gene>
<organism evidence="5 6">
    <name type="scientific">Arenimonas composti TR7-09 = DSM 18010</name>
    <dbReference type="NCBI Taxonomy" id="1121013"/>
    <lineage>
        <taxon>Bacteria</taxon>
        <taxon>Pseudomonadati</taxon>
        <taxon>Pseudomonadota</taxon>
        <taxon>Gammaproteobacteria</taxon>
        <taxon>Lysobacterales</taxon>
        <taxon>Lysobacteraceae</taxon>
        <taxon>Arenimonas</taxon>
    </lineage>
</organism>
<dbReference type="eggNOG" id="COG3682">
    <property type="taxonomic scope" value="Bacteria"/>
</dbReference>
<protein>
    <submittedName>
        <fullName evidence="5">Uncharacterized protein</fullName>
    </submittedName>
</protein>
<dbReference type="AlphaFoldDB" id="A0A091BB29"/>
<evidence type="ECO:0000256" key="2">
    <source>
        <dbReference type="ARBA" id="ARBA00023015"/>
    </source>
</evidence>
<accession>A0A091BB29</accession>
<dbReference type="SUPFAM" id="SSF46785">
    <property type="entry name" value="Winged helix' DNA-binding domain"/>
    <property type="match status" value="1"/>
</dbReference>
<name>A0A091BB29_9GAMM</name>
<dbReference type="InterPro" id="IPR036388">
    <property type="entry name" value="WH-like_DNA-bd_sf"/>
</dbReference>
<comment type="similarity">
    <text evidence="1">Belongs to the BlaI transcriptional regulatory family.</text>
</comment>
<dbReference type="GO" id="GO:0045892">
    <property type="term" value="P:negative regulation of DNA-templated transcription"/>
    <property type="evidence" value="ECO:0007669"/>
    <property type="project" value="InterPro"/>
</dbReference>
<evidence type="ECO:0000256" key="3">
    <source>
        <dbReference type="ARBA" id="ARBA00023125"/>
    </source>
</evidence>
<dbReference type="GO" id="GO:0003677">
    <property type="term" value="F:DNA binding"/>
    <property type="evidence" value="ECO:0007669"/>
    <property type="project" value="UniProtKB-KW"/>
</dbReference>
<sequence length="125" mass="13970">MSPIQISEAESAVMLALWEAGEATADDLIARVAAANDWAEPTVRTLLNRLLGKGAISAEKEGRRYRYRPVLQREDWVQAQSRGIVDRLFGGRIAPLVAHFGERGELSRDDIAELRRLIEDLDDGR</sequence>
<proteinExistence type="inferred from homology"/>
<keyword evidence="2" id="KW-0805">Transcription regulation</keyword>
<comment type="caution">
    <text evidence="5">The sequence shown here is derived from an EMBL/GenBank/DDBJ whole genome shotgun (WGS) entry which is preliminary data.</text>
</comment>